<keyword evidence="12" id="KW-1185">Reference proteome</keyword>
<dbReference type="CDD" id="cd06214">
    <property type="entry name" value="PA_degradation_oxidoreductase_like"/>
    <property type="match status" value="1"/>
</dbReference>
<keyword evidence="4" id="KW-0479">Metal-binding</keyword>
<gene>
    <name evidence="11" type="ORF">AY601_0227</name>
</gene>
<dbReference type="InterPro" id="IPR006058">
    <property type="entry name" value="2Fe2S_fd_BS"/>
</dbReference>
<dbReference type="Pfam" id="PF00970">
    <property type="entry name" value="FAD_binding_6"/>
    <property type="match status" value="1"/>
</dbReference>
<dbReference type="InterPro" id="IPR039261">
    <property type="entry name" value="FNR_nucleotide-bd"/>
</dbReference>
<dbReference type="InterPro" id="IPR001433">
    <property type="entry name" value="OxRdtase_FAD/NAD-bd"/>
</dbReference>
<dbReference type="PRINTS" id="PR00406">
    <property type="entry name" value="CYTB5RDTASE"/>
</dbReference>
<dbReference type="Proteomes" id="UP000071561">
    <property type="component" value="Chromosome"/>
</dbReference>
<dbReference type="InterPro" id="IPR017927">
    <property type="entry name" value="FAD-bd_FR_type"/>
</dbReference>
<sequence>MYAMTTLQLRITKISQRPGNNVFIQFEPVNGLLPSYEAGQFLTVLFQVNNKEIRRSYSICSSPAIDELLSIAVKLVENGEISKYLHHKTATGDILTVLPPTGIFTYTPVKTIKRTVFLFAAGVGITPIYSILKTALLQEENSKIVLIYSNRSATTTLFYEELNQWQKDYPERFKLIYLLSDSKNLQFARLNSFAFHDLYNSNIQYDQSDARCYTCGPIDYMVMCRISLLGLGFRIDQIKKETYFIPEDEADDDDMTEKVIKDKNTYTVLLEFNKNIYQLEVPWYKRILEVALAHNINVPYSCGAGICSSCVASCTEGGVRMDYNEVLTDEEIAAGRVLICTGHPTQNNTKIVI</sequence>
<dbReference type="CDD" id="cd00207">
    <property type="entry name" value="fer2"/>
    <property type="match status" value="1"/>
</dbReference>
<evidence type="ECO:0000256" key="2">
    <source>
        <dbReference type="ARBA" id="ARBA00022630"/>
    </source>
</evidence>
<dbReference type="InterPro" id="IPR036010">
    <property type="entry name" value="2Fe-2S_ferredoxin-like_sf"/>
</dbReference>
<evidence type="ECO:0000256" key="7">
    <source>
        <dbReference type="ARBA" id="ARBA00023004"/>
    </source>
</evidence>
<evidence type="ECO:0000313" key="11">
    <source>
        <dbReference type="EMBL" id="AMP97197.1"/>
    </source>
</evidence>
<keyword evidence="5" id="KW-0274">FAD</keyword>
<keyword evidence="8" id="KW-0411">Iron-sulfur</keyword>
<evidence type="ECO:0000256" key="1">
    <source>
        <dbReference type="ARBA" id="ARBA00001974"/>
    </source>
</evidence>
<keyword evidence="7" id="KW-0408">Iron</keyword>
<dbReference type="InterPro" id="IPR001709">
    <property type="entry name" value="Flavoprot_Pyr_Nucl_cyt_Rdtase"/>
</dbReference>
<evidence type="ECO:0000256" key="6">
    <source>
        <dbReference type="ARBA" id="ARBA00023002"/>
    </source>
</evidence>
<dbReference type="PATRIC" id="fig|188932.3.peg.230"/>
<keyword evidence="6" id="KW-0560">Oxidoreductase</keyword>
<proteinExistence type="predicted"/>
<evidence type="ECO:0000256" key="4">
    <source>
        <dbReference type="ARBA" id="ARBA00022723"/>
    </source>
</evidence>
<dbReference type="PANTHER" id="PTHR47354">
    <property type="entry name" value="NADH OXIDOREDUCTASE HCR"/>
    <property type="match status" value="1"/>
</dbReference>
<dbReference type="Gene3D" id="2.40.30.10">
    <property type="entry name" value="Translation factors"/>
    <property type="match status" value="1"/>
</dbReference>
<dbReference type="EMBL" id="CP014504">
    <property type="protein sequence ID" value="AMP97197.1"/>
    <property type="molecule type" value="Genomic_DNA"/>
</dbReference>
<dbReference type="GO" id="GO:0050660">
    <property type="term" value="F:flavin adenine dinucleotide binding"/>
    <property type="evidence" value="ECO:0007669"/>
    <property type="project" value="TreeGrafter"/>
</dbReference>
<protein>
    <submittedName>
        <fullName evidence="11">Phenylacetic acid degradation protein</fullName>
    </submittedName>
</protein>
<dbReference type="SUPFAM" id="SSF54292">
    <property type="entry name" value="2Fe-2S ferredoxin-like"/>
    <property type="match status" value="1"/>
</dbReference>
<dbReference type="SUPFAM" id="SSF63380">
    <property type="entry name" value="Riboflavin synthase domain-like"/>
    <property type="match status" value="1"/>
</dbReference>
<keyword evidence="3" id="KW-0001">2Fe-2S</keyword>
<feature type="domain" description="FAD-binding FR-type" evidence="10">
    <location>
        <begin position="4"/>
        <end position="107"/>
    </location>
</feature>
<dbReference type="GO" id="GO:0016491">
    <property type="term" value="F:oxidoreductase activity"/>
    <property type="evidence" value="ECO:0007669"/>
    <property type="project" value="UniProtKB-KW"/>
</dbReference>
<dbReference type="GO" id="GO:0046872">
    <property type="term" value="F:metal ion binding"/>
    <property type="evidence" value="ECO:0007669"/>
    <property type="project" value="UniProtKB-KW"/>
</dbReference>
<comment type="cofactor">
    <cofactor evidence="1">
        <name>FAD</name>
        <dbReference type="ChEBI" id="CHEBI:57692"/>
    </cofactor>
</comment>
<dbReference type="Pfam" id="PF00175">
    <property type="entry name" value="NAD_binding_1"/>
    <property type="match status" value="1"/>
</dbReference>
<evidence type="ECO:0000313" key="12">
    <source>
        <dbReference type="Proteomes" id="UP000071561"/>
    </source>
</evidence>
<dbReference type="InterPro" id="IPR012675">
    <property type="entry name" value="Beta-grasp_dom_sf"/>
</dbReference>
<evidence type="ECO:0000256" key="8">
    <source>
        <dbReference type="ARBA" id="ARBA00023014"/>
    </source>
</evidence>
<dbReference type="SUPFAM" id="SSF52343">
    <property type="entry name" value="Ferredoxin reductase-like, C-terminal NADP-linked domain"/>
    <property type="match status" value="1"/>
</dbReference>
<dbReference type="PROSITE" id="PS51085">
    <property type="entry name" value="2FE2S_FER_2"/>
    <property type="match status" value="1"/>
</dbReference>
<evidence type="ECO:0000259" key="10">
    <source>
        <dbReference type="PROSITE" id="PS51384"/>
    </source>
</evidence>
<accession>A0A127V7I2</accession>
<dbReference type="Gene3D" id="3.40.50.80">
    <property type="entry name" value="Nucleotide-binding domain of ferredoxin-NADP reductase (FNR) module"/>
    <property type="match status" value="1"/>
</dbReference>
<reference evidence="11 12" key="1">
    <citation type="submission" date="2016-03" db="EMBL/GenBank/DDBJ databases">
        <title>Complete genome sequence of Pedobacter cryoconitis PAMC 27485.</title>
        <authorList>
            <person name="Lee J."/>
            <person name="Kim O.-S."/>
        </authorList>
    </citation>
    <scope>NUCLEOTIDE SEQUENCE [LARGE SCALE GENOMIC DNA]</scope>
    <source>
        <strain evidence="11 12">PAMC 27485</strain>
    </source>
</reference>
<dbReference type="GO" id="GO:0051537">
    <property type="term" value="F:2 iron, 2 sulfur cluster binding"/>
    <property type="evidence" value="ECO:0007669"/>
    <property type="project" value="UniProtKB-KW"/>
</dbReference>
<dbReference type="PROSITE" id="PS51384">
    <property type="entry name" value="FAD_FR"/>
    <property type="match status" value="1"/>
</dbReference>
<keyword evidence="2" id="KW-0285">Flavoprotein</keyword>
<evidence type="ECO:0000256" key="5">
    <source>
        <dbReference type="ARBA" id="ARBA00022827"/>
    </source>
</evidence>
<dbReference type="AlphaFoldDB" id="A0A127V7I2"/>
<name>A0A127V7I2_9SPHI</name>
<dbReference type="PROSITE" id="PS00197">
    <property type="entry name" value="2FE2S_FER_1"/>
    <property type="match status" value="1"/>
</dbReference>
<evidence type="ECO:0000256" key="3">
    <source>
        <dbReference type="ARBA" id="ARBA00022714"/>
    </source>
</evidence>
<dbReference type="InterPro" id="IPR017938">
    <property type="entry name" value="Riboflavin_synthase-like_b-brl"/>
</dbReference>
<dbReference type="InterPro" id="IPR001041">
    <property type="entry name" value="2Fe-2S_ferredoxin-type"/>
</dbReference>
<dbReference type="Gene3D" id="3.10.20.30">
    <property type="match status" value="1"/>
</dbReference>
<evidence type="ECO:0000259" key="9">
    <source>
        <dbReference type="PROSITE" id="PS51085"/>
    </source>
</evidence>
<feature type="domain" description="2Fe-2S ferredoxin-type" evidence="9">
    <location>
        <begin position="266"/>
        <end position="353"/>
    </location>
</feature>
<dbReference type="PRINTS" id="PR00371">
    <property type="entry name" value="FPNCR"/>
</dbReference>
<organism evidence="11 12">
    <name type="scientific">Pedobacter cryoconitis</name>
    <dbReference type="NCBI Taxonomy" id="188932"/>
    <lineage>
        <taxon>Bacteria</taxon>
        <taxon>Pseudomonadati</taxon>
        <taxon>Bacteroidota</taxon>
        <taxon>Sphingobacteriia</taxon>
        <taxon>Sphingobacteriales</taxon>
        <taxon>Sphingobacteriaceae</taxon>
        <taxon>Pedobacter</taxon>
    </lineage>
</organism>
<dbReference type="PANTHER" id="PTHR47354:SF8">
    <property type="entry name" value="1,2-PHENYLACETYL-COA EPOXIDASE, SUBUNIT E"/>
    <property type="match status" value="1"/>
</dbReference>
<dbReference type="InterPro" id="IPR008333">
    <property type="entry name" value="Cbr1-like_FAD-bd_dom"/>
</dbReference>
<dbReference type="KEGG" id="pcm:AY601_0227"/>
<dbReference type="InterPro" id="IPR050415">
    <property type="entry name" value="MRET"/>
</dbReference>
<dbReference type="Pfam" id="PF00111">
    <property type="entry name" value="Fer2"/>
    <property type="match status" value="1"/>
</dbReference>